<comment type="similarity">
    <text evidence="1">Belongs to the asaB hydroxylase/desaturase family.</text>
</comment>
<dbReference type="RefSeq" id="XP_056541063.1">
    <property type="nucleotide sequence ID" value="XM_056688634.1"/>
</dbReference>
<dbReference type="OrthoDB" id="412788at2759"/>
<evidence type="ECO:0000313" key="2">
    <source>
        <dbReference type="EMBL" id="KAJ5159505.1"/>
    </source>
</evidence>
<dbReference type="GeneID" id="81427810"/>
<proteinExistence type="inferred from homology"/>
<dbReference type="NCBIfam" id="NF041278">
    <property type="entry name" value="CmcJ_NvfI_EfuI"/>
    <property type="match status" value="1"/>
</dbReference>
<accession>A0A9W9HZT4</accession>
<dbReference type="GO" id="GO:0016491">
    <property type="term" value="F:oxidoreductase activity"/>
    <property type="evidence" value="ECO:0007669"/>
    <property type="project" value="InterPro"/>
</dbReference>
<sequence>MDSIWNTFHYLVWNPIYKIEKPFQIYSDVPAEAEDQRQTNLKFELAPTAEIIQDVRGRESLFTLDSNGFQYIKHHSNVSEYEFRDGTGVEDRYLPECELVLKQQLDGVDEILLFDWRIRRSETSFQHGQIVDFNDKHTVFGPVKTPHVDASPGYVIEVVERNFPDRADFLLSGRVRWINLWRPLGQPVECCPFAVSDGTTVRETGLVEANRVRRALVNSTLFAMYQEDVKWYYMSQQTPSDLLIFKNFDSQEGVAKCECLRS</sequence>
<evidence type="ECO:0000313" key="3">
    <source>
        <dbReference type="Proteomes" id="UP001149163"/>
    </source>
</evidence>
<reference evidence="2" key="1">
    <citation type="submission" date="2022-11" db="EMBL/GenBank/DDBJ databases">
        <authorList>
            <person name="Petersen C."/>
        </authorList>
    </citation>
    <scope>NUCLEOTIDE SEQUENCE</scope>
    <source>
        <strain evidence="2">IBT 26290</strain>
    </source>
</reference>
<comment type="caution">
    <text evidence="2">The sequence shown here is derived from an EMBL/GenBank/DDBJ whole genome shotgun (WGS) entry which is preliminary data.</text>
</comment>
<dbReference type="AlphaFoldDB" id="A0A9W9HZT4"/>
<dbReference type="EMBL" id="JAPQKN010000004">
    <property type="protein sequence ID" value="KAJ5159505.1"/>
    <property type="molecule type" value="Genomic_DNA"/>
</dbReference>
<protein>
    <submittedName>
        <fullName evidence="2">Uncharacterized protein</fullName>
    </submittedName>
</protein>
<dbReference type="InterPro" id="IPR044053">
    <property type="entry name" value="AsaB-like"/>
</dbReference>
<gene>
    <name evidence="2" type="ORF">N7482_006509</name>
</gene>
<dbReference type="Proteomes" id="UP001149163">
    <property type="component" value="Unassembled WGS sequence"/>
</dbReference>
<evidence type="ECO:0000256" key="1">
    <source>
        <dbReference type="ARBA" id="ARBA00023604"/>
    </source>
</evidence>
<organism evidence="2 3">
    <name type="scientific">Penicillium canariense</name>
    <dbReference type="NCBI Taxonomy" id="189055"/>
    <lineage>
        <taxon>Eukaryota</taxon>
        <taxon>Fungi</taxon>
        <taxon>Dikarya</taxon>
        <taxon>Ascomycota</taxon>
        <taxon>Pezizomycotina</taxon>
        <taxon>Eurotiomycetes</taxon>
        <taxon>Eurotiomycetidae</taxon>
        <taxon>Eurotiales</taxon>
        <taxon>Aspergillaceae</taxon>
        <taxon>Penicillium</taxon>
    </lineage>
</organism>
<keyword evidence="3" id="KW-1185">Reference proteome</keyword>
<name>A0A9W9HZT4_9EURO</name>
<reference evidence="2" key="2">
    <citation type="journal article" date="2023" name="IMA Fungus">
        <title>Comparative genomic study of the Penicillium genus elucidates a diverse pangenome and 15 lateral gene transfer events.</title>
        <authorList>
            <person name="Petersen C."/>
            <person name="Sorensen T."/>
            <person name="Nielsen M.R."/>
            <person name="Sondergaard T.E."/>
            <person name="Sorensen J.L."/>
            <person name="Fitzpatrick D.A."/>
            <person name="Frisvad J.C."/>
            <person name="Nielsen K.L."/>
        </authorList>
    </citation>
    <scope>NUCLEOTIDE SEQUENCE</scope>
    <source>
        <strain evidence="2">IBT 26290</strain>
    </source>
</reference>
<dbReference type="PANTHER" id="PTHR34598">
    <property type="entry name" value="BLL6449 PROTEIN"/>
    <property type="match status" value="1"/>
</dbReference>
<dbReference type="PANTHER" id="PTHR34598:SF3">
    <property type="entry name" value="OXIDOREDUCTASE AN1597"/>
    <property type="match status" value="1"/>
</dbReference>